<gene>
    <name evidence="2" type="ORF">Agub_g6097</name>
</gene>
<dbReference type="PANTHER" id="PTHR22118">
    <property type="entry name" value="DYNEIN ASSEMBLY FACTOR 3, AXONEMAL"/>
    <property type="match status" value="1"/>
</dbReference>
<dbReference type="Pfam" id="PF14737">
    <property type="entry name" value="DUF4470"/>
    <property type="match status" value="1"/>
</dbReference>
<dbReference type="Proteomes" id="UP001054857">
    <property type="component" value="Unassembled WGS sequence"/>
</dbReference>
<comment type="caution">
    <text evidence="2">The sequence shown here is derived from an EMBL/GenBank/DDBJ whole genome shotgun (WGS) entry which is preliminary data.</text>
</comment>
<dbReference type="GO" id="GO:0070286">
    <property type="term" value="P:axonemal dynein complex assembly"/>
    <property type="evidence" value="ECO:0007669"/>
    <property type="project" value="InterPro"/>
</dbReference>
<evidence type="ECO:0000313" key="3">
    <source>
        <dbReference type="Proteomes" id="UP001054857"/>
    </source>
</evidence>
<protein>
    <recommendedName>
        <fullName evidence="1">DUF4470 domain-containing protein</fullName>
    </recommendedName>
</protein>
<dbReference type="InterPro" id="IPR039304">
    <property type="entry name" value="DNAAF3"/>
</dbReference>
<dbReference type="InterPro" id="IPR027974">
    <property type="entry name" value="DUF4470"/>
</dbReference>
<dbReference type="AlphaFoldDB" id="A0AAD3HLA2"/>
<sequence length="132" mass="15016">MDEHNVHHFWGISPALDFGSLLQIEGDGAVDLPVDQPIRILQVAPYDARHTLTTICRATRHPLLQQQQQPVQLVVWEDSPEGLARHLLLLAVLLDGRLVARERWELLLELHGNALLRERAAGYLDEKARQLE</sequence>
<accession>A0AAD3HLA2</accession>
<reference evidence="2 3" key="1">
    <citation type="journal article" date="2021" name="Sci. Rep.">
        <title>Genome sequencing of the multicellular alga Astrephomene provides insights into convergent evolution of germ-soma differentiation.</title>
        <authorList>
            <person name="Yamashita S."/>
            <person name="Yamamoto K."/>
            <person name="Matsuzaki R."/>
            <person name="Suzuki S."/>
            <person name="Yamaguchi H."/>
            <person name="Hirooka S."/>
            <person name="Minakuchi Y."/>
            <person name="Miyagishima S."/>
            <person name="Kawachi M."/>
            <person name="Toyoda A."/>
            <person name="Nozaki H."/>
        </authorList>
    </citation>
    <scope>NUCLEOTIDE SEQUENCE [LARGE SCALE GENOMIC DNA]</scope>
    <source>
        <strain evidence="2 3">NIES-4017</strain>
    </source>
</reference>
<keyword evidence="3" id="KW-1185">Reference proteome</keyword>
<feature type="domain" description="DUF4470" evidence="1">
    <location>
        <begin position="9"/>
        <end position="116"/>
    </location>
</feature>
<dbReference type="PANTHER" id="PTHR22118:SF14">
    <property type="entry name" value="DYNEIN AXONEMAL ASSEMBLY FACTOR 3"/>
    <property type="match status" value="1"/>
</dbReference>
<proteinExistence type="predicted"/>
<name>A0AAD3HLA2_9CHLO</name>
<dbReference type="EMBL" id="BMAR01000008">
    <property type="protein sequence ID" value="GFR44766.1"/>
    <property type="molecule type" value="Genomic_DNA"/>
</dbReference>
<organism evidence="2 3">
    <name type="scientific">Astrephomene gubernaculifera</name>
    <dbReference type="NCBI Taxonomy" id="47775"/>
    <lineage>
        <taxon>Eukaryota</taxon>
        <taxon>Viridiplantae</taxon>
        <taxon>Chlorophyta</taxon>
        <taxon>core chlorophytes</taxon>
        <taxon>Chlorophyceae</taxon>
        <taxon>CS clade</taxon>
        <taxon>Chlamydomonadales</taxon>
        <taxon>Astrephomenaceae</taxon>
        <taxon>Astrephomene</taxon>
    </lineage>
</organism>
<evidence type="ECO:0000259" key="1">
    <source>
        <dbReference type="Pfam" id="PF14737"/>
    </source>
</evidence>
<evidence type="ECO:0000313" key="2">
    <source>
        <dbReference type="EMBL" id="GFR44766.1"/>
    </source>
</evidence>
<dbReference type="GO" id="GO:0044458">
    <property type="term" value="P:motile cilium assembly"/>
    <property type="evidence" value="ECO:0007669"/>
    <property type="project" value="TreeGrafter"/>
</dbReference>
<feature type="non-terminal residue" evidence="2">
    <location>
        <position position="132"/>
    </location>
</feature>